<dbReference type="Gene3D" id="1.10.287.130">
    <property type="match status" value="1"/>
</dbReference>
<evidence type="ECO:0000256" key="6">
    <source>
        <dbReference type="ARBA" id="ARBA00022553"/>
    </source>
</evidence>
<keyword evidence="13" id="KW-0902">Two-component regulatory system</keyword>
<dbReference type="PANTHER" id="PTHR44936:SF5">
    <property type="entry name" value="SENSOR HISTIDINE KINASE ENVZ"/>
    <property type="match status" value="1"/>
</dbReference>
<dbReference type="eggNOG" id="COG2205">
    <property type="taxonomic scope" value="Bacteria"/>
</dbReference>
<dbReference type="InterPro" id="IPR050980">
    <property type="entry name" value="2C_sensor_his_kinase"/>
</dbReference>
<evidence type="ECO:0000256" key="11">
    <source>
        <dbReference type="ARBA" id="ARBA00022840"/>
    </source>
</evidence>
<dbReference type="HOGENOM" id="CLU_000445_89_27_5"/>
<dbReference type="SMART" id="SM00304">
    <property type="entry name" value="HAMP"/>
    <property type="match status" value="2"/>
</dbReference>
<evidence type="ECO:0000256" key="15">
    <source>
        <dbReference type="SAM" id="MobiDB-lite"/>
    </source>
</evidence>
<name>S9QCA0_9RHOB</name>
<protein>
    <recommendedName>
        <fullName evidence="3">histidine kinase</fullName>
        <ecNumber evidence="3">2.7.13.3</ecNumber>
    </recommendedName>
</protein>
<evidence type="ECO:0000256" key="2">
    <source>
        <dbReference type="ARBA" id="ARBA00004429"/>
    </source>
</evidence>
<evidence type="ECO:0000256" key="9">
    <source>
        <dbReference type="ARBA" id="ARBA00022741"/>
    </source>
</evidence>
<dbReference type="InterPro" id="IPR004358">
    <property type="entry name" value="Sig_transdc_His_kin-like_C"/>
</dbReference>
<dbReference type="GO" id="GO:0000155">
    <property type="term" value="F:phosphorelay sensor kinase activity"/>
    <property type="evidence" value="ECO:0007669"/>
    <property type="project" value="InterPro"/>
</dbReference>
<feature type="transmembrane region" description="Helical" evidence="16">
    <location>
        <begin position="180"/>
        <end position="202"/>
    </location>
</feature>
<dbReference type="Proteomes" id="UP000015351">
    <property type="component" value="Unassembled WGS sequence"/>
</dbReference>
<dbReference type="SUPFAM" id="SSF158472">
    <property type="entry name" value="HAMP domain-like"/>
    <property type="match status" value="1"/>
</dbReference>
<dbReference type="SMART" id="SM00388">
    <property type="entry name" value="HisKA"/>
    <property type="match status" value="1"/>
</dbReference>
<keyword evidence="14 16" id="KW-0472">Membrane</keyword>
<comment type="subcellular location">
    <subcellularLocation>
        <location evidence="2">Cell inner membrane</location>
        <topology evidence="2">Multi-pass membrane protein</topology>
    </subcellularLocation>
</comment>
<dbReference type="STRING" id="1123360.thalar_03282"/>
<dbReference type="SUPFAM" id="SSF55874">
    <property type="entry name" value="ATPase domain of HSP90 chaperone/DNA topoisomerase II/histidine kinase"/>
    <property type="match status" value="1"/>
</dbReference>
<proteinExistence type="predicted"/>
<dbReference type="RefSeq" id="WP_021102628.1">
    <property type="nucleotide sequence ID" value="NZ_KE557314.1"/>
</dbReference>
<keyword evidence="5" id="KW-0997">Cell inner membrane</keyword>
<comment type="caution">
    <text evidence="19">The sequence shown here is derived from an EMBL/GenBank/DDBJ whole genome shotgun (WGS) entry which is preliminary data.</text>
</comment>
<dbReference type="InterPro" id="IPR036097">
    <property type="entry name" value="HisK_dim/P_sf"/>
</dbReference>
<dbReference type="Pfam" id="PF00512">
    <property type="entry name" value="HisKA"/>
    <property type="match status" value="1"/>
</dbReference>
<evidence type="ECO:0000256" key="5">
    <source>
        <dbReference type="ARBA" id="ARBA00022519"/>
    </source>
</evidence>
<dbReference type="InterPro" id="IPR003661">
    <property type="entry name" value="HisK_dim/P_dom"/>
</dbReference>
<sequence>MRALAFKLRTQIALLVLGVLFVAQALSLWFFVDERSLAVQAAIGAEAAGRAANVARLIEGAPSDLHFQIISAATSPLVRFDLSTQPKVTHEHEDQGVAVEARLRALLGDSYSRDIRVEVHETEQGLLPLPNLSPEMAEMHAEMMQDRLAAIEMELSIALAGGQWLNVGTRFERPPLQWSLASNVSFVITASLLLVVSFWFLLTRLTGPLNTLAEASERLGRGAGEGPLPIVGPKEVQDLTRAFNTMQDRLTRFVSDRTQMLAALAHDLRSPLTALRVRAEMVEDEDTRVSLVASSEEMQQMVEATLDFAKGVGQHEEVNPTDVRNLIAGLEAPGLSLLSNEALVVPVKPSAMRRALRNLTENAIRYGNEASVSWEVVGPDAVIWVDDRGPGIPDSELEAVFGPYVRLETSRSRNTGGHGLGLSIARSIILEHGGAISLSNLPEGGLRAQVRLPLELEMQASSNTEHPAQENHTKGLDVRNHLKA</sequence>
<dbReference type="EC" id="2.7.13.3" evidence="3"/>
<feature type="compositionally biased region" description="Basic and acidic residues" evidence="15">
    <location>
        <begin position="467"/>
        <end position="484"/>
    </location>
</feature>
<dbReference type="InterPro" id="IPR005467">
    <property type="entry name" value="His_kinase_dom"/>
</dbReference>
<evidence type="ECO:0000256" key="12">
    <source>
        <dbReference type="ARBA" id="ARBA00022989"/>
    </source>
</evidence>
<dbReference type="SMART" id="SM00387">
    <property type="entry name" value="HATPase_c"/>
    <property type="match status" value="1"/>
</dbReference>
<dbReference type="PROSITE" id="PS50109">
    <property type="entry name" value="HIS_KIN"/>
    <property type="match status" value="1"/>
</dbReference>
<evidence type="ECO:0000259" key="18">
    <source>
        <dbReference type="PROSITE" id="PS50885"/>
    </source>
</evidence>
<feature type="region of interest" description="Disordered" evidence="15">
    <location>
        <begin position="461"/>
        <end position="484"/>
    </location>
</feature>
<organism evidence="19 20">
    <name type="scientific">Litoreibacter arenae DSM 19593</name>
    <dbReference type="NCBI Taxonomy" id="1123360"/>
    <lineage>
        <taxon>Bacteria</taxon>
        <taxon>Pseudomonadati</taxon>
        <taxon>Pseudomonadota</taxon>
        <taxon>Alphaproteobacteria</taxon>
        <taxon>Rhodobacterales</taxon>
        <taxon>Roseobacteraceae</taxon>
        <taxon>Litoreibacter</taxon>
    </lineage>
</organism>
<dbReference type="AlphaFoldDB" id="S9QCA0"/>
<evidence type="ECO:0000256" key="10">
    <source>
        <dbReference type="ARBA" id="ARBA00022777"/>
    </source>
</evidence>
<dbReference type="PRINTS" id="PR00344">
    <property type="entry name" value="BCTRLSENSOR"/>
</dbReference>
<dbReference type="EMBL" id="AONI01000015">
    <property type="protein sequence ID" value="EPX77557.1"/>
    <property type="molecule type" value="Genomic_DNA"/>
</dbReference>
<reference evidence="20" key="1">
    <citation type="journal article" date="2013" name="Stand. Genomic Sci.">
        <title>Genome sequence of the Litoreibacter arenae type strain (DSM 19593(T)), a member of the Roseobacter clade isolated from sea sand.</title>
        <authorList>
            <person name="Riedel T."/>
            <person name="Fiebig A."/>
            <person name="Petersen J."/>
            <person name="Gronow S."/>
            <person name="Kyrpides N.C."/>
            <person name="Goker M."/>
            <person name="Klenk H.P."/>
        </authorList>
    </citation>
    <scope>NUCLEOTIDE SEQUENCE [LARGE SCALE GENOMIC DNA]</scope>
    <source>
        <strain evidence="20">DSM 19593</strain>
    </source>
</reference>
<dbReference type="InterPro" id="IPR036890">
    <property type="entry name" value="HATPase_C_sf"/>
</dbReference>
<dbReference type="InterPro" id="IPR003594">
    <property type="entry name" value="HATPase_dom"/>
</dbReference>
<keyword evidence="12 16" id="KW-1133">Transmembrane helix</keyword>
<evidence type="ECO:0000256" key="16">
    <source>
        <dbReference type="SAM" id="Phobius"/>
    </source>
</evidence>
<keyword evidence="9" id="KW-0547">Nucleotide-binding</keyword>
<accession>S9QCA0</accession>
<feature type="transmembrane region" description="Helical" evidence="16">
    <location>
        <begin position="12"/>
        <end position="32"/>
    </location>
</feature>
<dbReference type="SUPFAM" id="SSF47384">
    <property type="entry name" value="Homodimeric domain of signal transducing histidine kinase"/>
    <property type="match status" value="1"/>
</dbReference>
<dbReference type="GO" id="GO:0005886">
    <property type="term" value="C:plasma membrane"/>
    <property type="evidence" value="ECO:0007669"/>
    <property type="project" value="UniProtKB-SubCell"/>
</dbReference>
<dbReference type="Gene3D" id="1.10.8.500">
    <property type="entry name" value="HAMP domain in histidine kinase"/>
    <property type="match status" value="1"/>
</dbReference>
<dbReference type="Gene3D" id="3.30.565.10">
    <property type="entry name" value="Histidine kinase-like ATPase, C-terminal domain"/>
    <property type="match status" value="1"/>
</dbReference>
<evidence type="ECO:0000313" key="19">
    <source>
        <dbReference type="EMBL" id="EPX77557.1"/>
    </source>
</evidence>
<evidence type="ECO:0000256" key="4">
    <source>
        <dbReference type="ARBA" id="ARBA00022475"/>
    </source>
</evidence>
<keyword evidence="4" id="KW-1003">Cell membrane</keyword>
<feature type="domain" description="HAMP" evidence="18">
    <location>
        <begin position="203"/>
        <end position="255"/>
    </location>
</feature>
<dbReference type="CDD" id="cd00082">
    <property type="entry name" value="HisKA"/>
    <property type="match status" value="1"/>
</dbReference>
<keyword evidence="7" id="KW-0808">Transferase</keyword>
<dbReference type="PROSITE" id="PS50885">
    <property type="entry name" value="HAMP"/>
    <property type="match status" value="1"/>
</dbReference>
<dbReference type="GO" id="GO:0005524">
    <property type="term" value="F:ATP binding"/>
    <property type="evidence" value="ECO:0007669"/>
    <property type="project" value="UniProtKB-KW"/>
</dbReference>
<dbReference type="Pfam" id="PF00672">
    <property type="entry name" value="HAMP"/>
    <property type="match status" value="1"/>
</dbReference>
<evidence type="ECO:0000256" key="14">
    <source>
        <dbReference type="ARBA" id="ARBA00023136"/>
    </source>
</evidence>
<evidence type="ECO:0000256" key="3">
    <source>
        <dbReference type="ARBA" id="ARBA00012438"/>
    </source>
</evidence>
<feature type="domain" description="Histidine kinase" evidence="17">
    <location>
        <begin position="263"/>
        <end position="456"/>
    </location>
</feature>
<evidence type="ECO:0000256" key="1">
    <source>
        <dbReference type="ARBA" id="ARBA00000085"/>
    </source>
</evidence>
<evidence type="ECO:0000256" key="13">
    <source>
        <dbReference type="ARBA" id="ARBA00023012"/>
    </source>
</evidence>
<dbReference type="PANTHER" id="PTHR44936">
    <property type="entry name" value="SENSOR PROTEIN CREC"/>
    <property type="match status" value="1"/>
</dbReference>
<keyword evidence="6" id="KW-0597">Phosphoprotein</keyword>
<dbReference type="OrthoDB" id="9804645at2"/>
<dbReference type="CDD" id="cd06225">
    <property type="entry name" value="HAMP"/>
    <property type="match status" value="1"/>
</dbReference>
<keyword evidence="8 16" id="KW-0812">Transmembrane</keyword>
<gene>
    <name evidence="19" type="ORF">thalar_03282</name>
</gene>
<evidence type="ECO:0000256" key="7">
    <source>
        <dbReference type="ARBA" id="ARBA00022679"/>
    </source>
</evidence>
<evidence type="ECO:0000313" key="20">
    <source>
        <dbReference type="Proteomes" id="UP000015351"/>
    </source>
</evidence>
<dbReference type="InterPro" id="IPR003660">
    <property type="entry name" value="HAMP_dom"/>
</dbReference>
<keyword evidence="11" id="KW-0067">ATP-binding</keyword>
<dbReference type="PATRIC" id="fig|1123360.3.peg.3251"/>
<evidence type="ECO:0000256" key="8">
    <source>
        <dbReference type="ARBA" id="ARBA00022692"/>
    </source>
</evidence>
<dbReference type="Pfam" id="PF02518">
    <property type="entry name" value="HATPase_c"/>
    <property type="match status" value="1"/>
</dbReference>
<comment type="catalytic activity">
    <reaction evidence="1">
        <text>ATP + protein L-histidine = ADP + protein N-phospho-L-histidine.</text>
        <dbReference type="EC" id="2.7.13.3"/>
    </reaction>
</comment>
<evidence type="ECO:0000259" key="17">
    <source>
        <dbReference type="PROSITE" id="PS50109"/>
    </source>
</evidence>
<keyword evidence="20" id="KW-1185">Reference proteome</keyword>
<keyword evidence="10 19" id="KW-0418">Kinase</keyword>